<evidence type="ECO:0000313" key="1">
    <source>
        <dbReference type="EMBL" id="BCL62026.1"/>
    </source>
</evidence>
<name>A0A8D5FK28_9BACT</name>
<dbReference type="RefSeq" id="WP_228854430.1">
    <property type="nucleotide sequence ID" value="NZ_AP024086.1"/>
</dbReference>
<reference evidence="1" key="1">
    <citation type="submission" date="2020-09" db="EMBL/GenBank/DDBJ databases">
        <title>Desulfogranum mesoprofundum gen. nov., sp. nov., a novel mesophilic, sulfate-reducing chemolithoautotroph isolated from a deep-sea hydrothermal vent chimney in the Suiyo Seamount.</title>
        <authorList>
            <person name="Hashimoto Y."/>
            <person name="Nakagawa S."/>
        </authorList>
    </citation>
    <scope>NUCLEOTIDE SEQUENCE</scope>
    <source>
        <strain evidence="1">KT2</strain>
    </source>
</reference>
<sequence>MEKYIVSFLFAIILITAGPVQGEEKAAGTNMYKTCSNLPSFTLLNCKDKESVHAALNELYTCMKSRFTFQDRIYAEAWPNINVPESGPVTGGNGEWAIACLQAWPCKEGRLAFMEKLGGYPHLAMVSNDFILDYNLDRVYRKKELSQYRMLKVSGLKADQAWFTVDHKKK</sequence>
<dbReference type="EMBL" id="AP024086">
    <property type="protein sequence ID" value="BCL62026.1"/>
    <property type="molecule type" value="Genomic_DNA"/>
</dbReference>
<dbReference type="AlphaFoldDB" id="A0A8D5FK28"/>
<proteinExistence type="predicted"/>
<dbReference type="Proteomes" id="UP000826725">
    <property type="component" value="Chromosome"/>
</dbReference>
<protein>
    <submittedName>
        <fullName evidence="1">Uncharacterized protein</fullName>
    </submittedName>
</protein>
<evidence type="ECO:0000313" key="2">
    <source>
        <dbReference type="Proteomes" id="UP000826725"/>
    </source>
</evidence>
<keyword evidence="2" id="KW-1185">Reference proteome</keyword>
<organism evidence="1 2">
    <name type="scientific">Desulfomarina profundi</name>
    <dbReference type="NCBI Taxonomy" id="2772557"/>
    <lineage>
        <taxon>Bacteria</taxon>
        <taxon>Pseudomonadati</taxon>
        <taxon>Thermodesulfobacteriota</taxon>
        <taxon>Desulfobulbia</taxon>
        <taxon>Desulfobulbales</taxon>
        <taxon>Desulfobulbaceae</taxon>
        <taxon>Desulfomarina</taxon>
    </lineage>
</organism>
<gene>
    <name evidence="1" type="ORF">DGMP_27190</name>
</gene>
<accession>A0A8D5FK28</accession>
<dbReference type="KEGG" id="dbk:DGMP_27190"/>